<dbReference type="InterPro" id="IPR001789">
    <property type="entry name" value="Sig_transdc_resp-reg_receiver"/>
</dbReference>
<reference evidence="4 5" key="1">
    <citation type="submission" date="2020-04" db="EMBL/GenBank/DDBJ databases">
        <authorList>
            <person name="Yoon J."/>
        </authorList>
    </citation>
    <scope>NUCLEOTIDE SEQUENCE [LARGE SCALE GENOMIC DNA]</scope>
    <source>
        <strain evidence="4 5">KMU-166</strain>
    </source>
</reference>
<dbReference type="Proteomes" id="UP000765845">
    <property type="component" value="Unassembled WGS sequence"/>
</dbReference>
<dbReference type="CDD" id="cd17569">
    <property type="entry name" value="REC_HupR-like"/>
    <property type="match status" value="1"/>
</dbReference>
<dbReference type="RefSeq" id="WP_168451264.1">
    <property type="nucleotide sequence ID" value="NZ_JAAWWK010000005.1"/>
</dbReference>
<sequence length="314" mass="34736">MTEAMESKARILFIDDEPRILVALKALFRSSYEVFTANSGAAALDVLRDNDVDVIVSDQRMPNMTGVEVLRSAREMRPRAIRVLLTGYSDLSAILGAINDGEIFRFINKPWSNNELRETIAAAVRASAVEQVPEIEAEETPEAVVAEPVAIRNETGILVLDEDSTTREVLQRVLHRDRPVFTAHNLDEGLEILEQQNIGVIITELAVGGESVTNLLAALRQHHPSLVAIVLTSRADAGHGIELINRGQIYRFLSKPVSEGMLRGSVNLAVRRYDILQKNPEQALRLAAESKPAEQESDRRGVFKRIGRLFGLTA</sequence>
<proteinExistence type="predicted"/>
<dbReference type="SUPFAM" id="SSF52172">
    <property type="entry name" value="CheY-like"/>
    <property type="match status" value="2"/>
</dbReference>
<feature type="domain" description="Response regulatory" evidence="3">
    <location>
        <begin position="156"/>
        <end position="270"/>
    </location>
</feature>
<evidence type="ECO:0000259" key="3">
    <source>
        <dbReference type="PROSITE" id="PS50110"/>
    </source>
</evidence>
<organism evidence="4 5">
    <name type="scientific">Spongiibacter thalassae</name>
    <dbReference type="NCBI Taxonomy" id="2721624"/>
    <lineage>
        <taxon>Bacteria</taxon>
        <taxon>Pseudomonadati</taxon>
        <taxon>Pseudomonadota</taxon>
        <taxon>Gammaproteobacteria</taxon>
        <taxon>Cellvibrionales</taxon>
        <taxon>Spongiibacteraceae</taxon>
        <taxon>Spongiibacter</taxon>
    </lineage>
</organism>
<dbReference type="EMBL" id="JAAWWK010000005">
    <property type="protein sequence ID" value="NKI18754.1"/>
    <property type="molecule type" value="Genomic_DNA"/>
</dbReference>
<dbReference type="InterPro" id="IPR050595">
    <property type="entry name" value="Bact_response_regulator"/>
</dbReference>
<dbReference type="PANTHER" id="PTHR44591">
    <property type="entry name" value="STRESS RESPONSE REGULATOR PROTEIN 1"/>
    <property type="match status" value="1"/>
</dbReference>
<comment type="caution">
    <text evidence="4">The sequence shown here is derived from an EMBL/GenBank/DDBJ whole genome shotgun (WGS) entry which is preliminary data.</text>
</comment>
<dbReference type="Pfam" id="PF00072">
    <property type="entry name" value="Response_reg"/>
    <property type="match status" value="2"/>
</dbReference>
<evidence type="ECO:0000313" key="5">
    <source>
        <dbReference type="Proteomes" id="UP000765845"/>
    </source>
</evidence>
<keyword evidence="1 2" id="KW-0597">Phosphoprotein</keyword>
<evidence type="ECO:0000313" key="4">
    <source>
        <dbReference type="EMBL" id="NKI18754.1"/>
    </source>
</evidence>
<comment type="caution">
    <text evidence="2">Lacks conserved residue(s) required for the propagation of feature annotation.</text>
</comment>
<dbReference type="Gene3D" id="3.40.50.2300">
    <property type="match status" value="2"/>
</dbReference>
<feature type="domain" description="Response regulatory" evidence="3">
    <location>
        <begin position="10"/>
        <end position="124"/>
    </location>
</feature>
<dbReference type="SMART" id="SM00448">
    <property type="entry name" value="REC"/>
    <property type="match status" value="2"/>
</dbReference>
<evidence type="ECO:0000256" key="1">
    <source>
        <dbReference type="ARBA" id="ARBA00022553"/>
    </source>
</evidence>
<dbReference type="PANTHER" id="PTHR44591:SF19">
    <property type="entry name" value="TWO-COMPONENT RESPONSE REGULATOR-RELATED"/>
    <property type="match status" value="1"/>
</dbReference>
<keyword evidence="5" id="KW-1185">Reference proteome</keyword>
<dbReference type="PROSITE" id="PS50110">
    <property type="entry name" value="RESPONSE_REGULATORY"/>
    <property type="match status" value="2"/>
</dbReference>
<accession>A0ABX1GHQ6</accession>
<evidence type="ECO:0000256" key="2">
    <source>
        <dbReference type="PROSITE-ProRule" id="PRU00169"/>
    </source>
</evidence>
<dbReference type="InterPro" id="IPR011006">
    <property type="entry name" value="CheY-like_superfamily"/>
</dbReference>
<name>A0ABX1GHQ6_9GAMM</name>
<feature type="modified residue" description="4-aspartylphosphate" evidence="2">
    <location>
        <position position="58"/>
    </location>
</feature>
<gene>
    <name evidence="4" type="ORF">HCU74_15180</name>
</gene>
<protein>
    <submittedName>
        <fullName evidence="4">Response regulator</fullName>
    </submittedName>
</protein>